<sequence length="639" mass="65664">MIALPAIAGTALLVCGRRADRVAPSTSVTVAVAATALAILNALDRPEVSAPFLTGIPLSLGVDGLSAVMIVTVTAIVTAVLIFAAGDLRPDEPEARFHGLMLMFSAAMLVTVTAQNLLTLLFAWELMGAASYALIGFRWRDEQRAASGTVAFLTTRTADLGMYLAAGAAVAGGSLALTLDTLPTLAEPWRDVVAAGILVAALGKSAQLPFSFWLSRAMAGPSPVSALLHSATMVAAGAYLLLRLEPLLHSTGWAGPATAWIGVLTALALGAVAVCQSDLKQLLAASTCAQVGLMVMAAGAGGVVAGTGHLVAHAITKSLLFLCAGAWLTALGTRNLTGLRGSARAYPVVGVTFTIGALSLAGVPPLALWPTKDAILSAARESSTALYLAAWAAAALGTVYAGRALTLVWTVGRRTTVARPVDPALSDGITARGEVTAATNEIRNHWDEEEVGTRRVNTAQALPLSVLALCAVAAGAAVLPVVHNGFARVLGDSAPTIGWWEPVISGLVAVLAVATVATLIRRRGELSAVPFLTSWLGLESAVDRLVVAPVFTLARGLARFDDQVLDRGVRAAARGALAAADGLDRDAEHSIDRAVRGIGRAAGGVGRLARRPETGLVHQYFAQAVVGIVVLAVVLLVLR</sequence>
<proteinExistence type="predicted"/>
<feature type="transmembrane region" description="Helical" evidence="6">
    <location>
        <begin position="254"/>
        <end position="275"/>
    </location>
</feature>
<feature type="transmembrane region" description="Helical" evidence="6">
    <location>
        <begin position="282"/>
        <end position="304"/>
    </location>
</feature>
<dbReference type="EMBL" id="JAERRJ010000002">
    <property type="protein sequence ID" value="MBL1074316.1"/>
    <property type="molecule type" value="Genomic_DNA"/>
</dbReference>
<dbReference type="Gene3D" id="1.20.5.2700">
    <property type="match status" value="1"/>
</dbReference>
<gene>
    <name evidence="8" type="ORF">JK358_07890</name>
</gene>
<dbReference type="InterPro" id="IPR001750">
    <property type="entry name" value="ND/Mrp_TM"/>
</dbReference>
<feature type="transmembrane region" description="Helical" evidence="6">
    <location>
        <begin position="461"/>
        <end position="482"/>
    </location>
</feature>
<evidence type="ECO:0000256" key="4">
    <source>
        <dbReference type="ARBA" id="ARBA00023136"/>
    </source>
</evidence>
<organism evidence="8 9">
    <name type="scientific">Nocardia acididurans</name>
    <dbReference type="NCBI Taxonomy" id="2802282"/>
    <lineage>
        <taxon>Bacteria</taxon>
        <taxon>Bacillati</taxon>
        <taxon>Actinomycetota</taxon>
        <taxon>Actinomycetes</taxon>
        <taxon>Mycobacteriales</taxon>
        <taxon>Nocardiaceae</taxon>
        <taxon>Nocardia</taxon>
    </lineage>
</organism>
<feature type="transmembrane region" description="Helical" evidence="6">
    <location>
        <begin position="192"/>
        <end position="214"/>
    </location>
</feature>
<evidence type="ECO:0000256" key="2">
    <source>
        <dbReference type="ARBA" id="ARBA00022692"/>
    </source>
</evidence>
<feature type="transmembrane region" description="Helical" evidence="6">
    <location>
        <begin position="620"/>
        <end position="638"/>
    </location>
</feature>
<feature type="transmembrane region" description="Helical" evidence="6">
    <location>
        <begin position="121"/>
        <end position="139"/>
    </location>
</feature>
<reference evidence="8 9" key="1">
    <citation type="submission" date="2021-01" db="EMBL/GenBank/DDBJ databases">
        <title>WGS of actinomycetes isolated from Thailand.</title>
        <authorList>
            <person name="Thawai C."/>
        </authorList>
    </citation>
    <scope>NUCLEOTIDE SEQUENCE [LARGE SCALE GENOMIC DNA]</scope>
    <source>
        <strain evidence="8 9">LPG 2</strain>
    </source>
</reference>
<accession>A0ABS1M1V4</accession>
<name>A0ABS1M1V4_9NOCA</name>
<feature type="transmembrane region" description="Helical" evidence="6">
    <location>
        <begin position="226"/>
        <end position="242"/>
    </location>
</feature>
<evidence type="ECO:0000256" key="5">
    <source>
        <dbReference type="RuleBase" id="RU000320"/>
    </source>
</evidence>
<evidence type="ECO:0000256" key="6">
    <source>
        <dbReference type="SAM" id="Phobius"/>
    </source>
</evidence>
<evidence type="ECO:0000256" key="1">
    <source>
        <dbReference type="ARBA" id="ARBA00004127"/>
    </source>
</evidence>
<feature type="domain" description="NADH:quinone oxidoreductase/Mrp antiporter transmembrane" evidence="7">
    <location>
        <begin position="114"/>
        <end position="390"/>
    </location>
</feature>
<dbReference type="InterPro" id="IPR003945">
    <property type="entry name" value="NU5C-like"/>
</dbReference>
<keyword evidence="4 6" id="KW-0472">Membrane</keyword>
<dbReference type="Pfam" id="PF00361">
    <property type="entry name" value="Proton_antipo_M"/>
    <property type="match status" value="1"/>
</dbReference>
<keyword evidence="3 6" id="KW-1133">Transmembrane helix</keyword>
<dbReference type="PANTHER" id="PTHR42829">
    <property type="entry name" value="NADH-UBIQUINONE OXIDOREDUCTASE CHAIN 5"/>
    <property type="match status" value="1"/>
</dbReference>
<evidence type="ECO:0000256" key="3">
    <source>
        <dbReference type="ARBA" id="ARBA00022989"/>
    </source>
</evidence>
<evidence type="ECO:0000313" key="8">
    <source>
        <dbReference type="EMBL" id="MBL1074316.1"/>
    </source>
</evidence>
<keyword evidence="9" id="KW-1185">Reference proteome</keyword>
<feature type="transmembrane region" description="Helical" evidence="6">
    <location>
        <begin position="310"/>
        <end position="333"/>
    </location>
</feature>
<evidence type="ECO:0000313" key="9">
    <source>
        <dbReference type="Proteomes" id="UP000602198"/>
    </source>
</evidence>
<dbReference type="PANTHER" id="PTHR42829:SF2">
    <property type="entry name" value="NADH-UBIQUINONE OXIDOREDUCTASE CHAIN 5"/>
    <property type="match status" value="1"/>
</dbReference>
<feature type="transmembrane region" description="Helical" evidence="6">
    <location>
        <begin position="160"/>
        <end position="180"/>
    </location>
</feature>
<dbReference type="PRINTS" id="PR01434">
    <property type="entry name" value="NADHDHGNASE5"/>
</dbReference>
<evidence type="ECO:0000259" key="7">
    <source>
        <dbReference type="Pfam" id="PF00361"/>
    </source>
</evidence>
<dbReference type="Proteomes" id="UP000602198">
    <property type="component" value="Unassembled WGS sequence"/>
</dbReference>
<protein>
    <submittedName>
        <fullName evidence="8">NADH-quinone oxidoreductase subunit L</fullName>
    </submittedName>
</protein>
<keyword evidence="2 5" id="KW-0812">Transmembrane</keyword>
<comment type="subcellular location">
    <subcellularLocation>
        <location evidence="1">Endomembrane system</location>
        <topology evidence="1">Multi-pass membrane protein</topology>
    </subcellularLocation>
    <subcellularLocation>
        <location evidence="5">Membrane</location>
        <topology evidence="5">Multi-pass membrane protein</topology>
    </subcellularLocation>
</comment>
<comment type="caution">
    <text evidence="8">The sequence shown here is derived from an EMBL/GenBank/DDBJ whole genome shotgun (WGS) entry which is preliminary data.</text>
</comment>
<feature type="transmembrane region" description="Helical" evidence="6">
    <location>
        <begin position="65"/>
        <end position="85"/>
    </location>
</feature>
<feature type="transmembrane region" description="Helical" evidence="6">
    <location>
        <begin position="502"/>
        <end position="520"/>
    </location>
</feature>
<feature type="transmembrane region" description="Helical" evidence="6">
    <location>
        <begin position="388"/>
        <end position="409"/>
    </location>
</feature>
<feature type="transmembrane region" description="Helical" evidence="6">
    <location>
        <begin position="97"/>
        <end position="115"/>
    </location>
</feature>
<feature type="transmembrane region" description="Helical" evidence="6">
    <location>
        <begin position="345"/>
        <end position="368"/>
    </location>
</feature>